<gene>
    <name evidence="1" type="ORF">St703_08530</name>
</gene>
<evidence type="ECO:0000313" key="2">
    <source>
        <dbReference type="Proteomes" id="UP000326951"/>
    </source>
</evidence>
<dbReference type="RefSeq" id="WP_152080321.1">
    <property type="nucleotide sequence ID" value="NZ_AP021853.1"/>
</dbReference>
<sequence length="190" mass="21469">MKTEKNYIIRPETMALVPCELSDGGRGTLVIEESAQRYIKALPKAIVAQSCGYYGSTYSGRKKVAVEMGYKSMPPICVCGELGIVFLSSMTERSDTCAWLSFSHVRQWSDNEQKGSVAVMLSRGKHIELPMHARPFGGRVMRAMQYAHQLRERMTVYDDAESSKTNDEPKRFGFKENGTFYIVDSVREDE</sequence>
<dbReference type="Pfam" id="PF06338">
    <property type="entry name" value="ComK"/>
    <property type="match status" value="1"/>
</dbReference>
<dbReference type="AlphaFoldDB" id="A0A5K7WZT9"/>
<dbReference type="InterPro" id="IPR010461">
    <property type="entry name" value="ComK"/>
</dbReference>
<dbReference type="GO" id="GO:0030420">
    <property type="term" value="P:establishment of competence for transformation"/>
    <property type="evidence" value="ECO:0007669"/>
    <property type="project" value="InterPro"/>
</dbReference>
<proteinExistence type="predicted"/>
<accession>A0A5K7WZT9</accession>
<protein>
    <recommendedName>
        <fullName evidence="3">Competence transcription factor (CTF)</fullName>
    </recommendedName>
</protein>
<name>A0A5K7WZT9_9BACL</name>
<dbReference type="Proteomes" id="UP000326951">
    <property type="component" value="Chromosome"/>
</dbReference>
<organism evidence="1 2">
    <name type="scientific">Sporolactobacillus terrae</name>
    <dbReference type="NCBI Taxonomy" id="269673"/>
    <lineage>
        <taxon>Bacteria</taxon>
        <taxon>Bacillati</taxon>
        <taxon>Bacillota</taxon>
        <taxon>Bacilli</taxon>
        <taxon>Bacillales</taxon>
        <taxon>Sporolactobacillaceae</taxon>
        <taxon>Sporolactobacillus</taxon>
    </lineage>
</organism>
<evidence type="ECO:0008006" key="3">
    <source>
        <dbReference type="Google" id="ProtNLM"/>
    </source>
</evidence>
<dbReference type="EMBL" id="AP021853">
    <property type="protein sequence ID" value="BBN98148.1"/>
    <property type="molecule type" value="Genomic_DNA"/>
</dbReference>
<evidence type="ECO:0000313" key="1">
    <source>
        <dbReference type="EMBL" id="BBN98148.1"/>
    </source>
</evidence>
<reference evidence="1 2" key="1">
    <citation type="submission" date="2019-09" db="EMBL/GenBank/DDBJ databases">
        <title>Complete genome sequence of Sporolactobacillus terrae 70-3.</title>
        <authorList>
            <person name="Tanaka N."/>
            <person name="Shiwa Y."/>
            <person name="Fujita N."/>
            <person name="Tanasupawat S."/>
        </authorList>
    </citation>
    <scope>NUCLEOTIDE SEQUENCE [LARGE SCALE GENOMIC DNA]</scope>
    <source>
        <strain evidence="1 2">70-3</strain>
    </source>
</reference>